<keyword evidence="8" id="KW-1185">Reference proteome</keyword>
<proteinExistence type="predicted"/>
<keyword evidence="4" id="KW-0175">Coiled coil</keyword>
<evidence type="ECO:0000256" key="2">
    <source>
        <dbReference type="ARBA" id="ARBA00022840"/>
    </source>
</evidence>
<dbReference type="InterPro" id="IPR002543">
    <property type="entry name" value="FtsK_dom"/>
</dbReference>
<dbReference type="InterPro" id="IPR050206">
    <property type="entry name" value="FtsK/SpoIIIE/SftA"/>
</dbReference>
<gene>
    <name evidence="7" type="ORF">MXD59_20370</name>
</gene>
<dbReference type="Proteomes" id="UP001201873">
    <property type="component" value="Unassembled WGS sequence"/>
</dbReference>
<feature type="compositionally biased region" description="Pro residues" evidence="5">
    <location>
        <begin position="416"/>
        <end position="426"/>
    </location>
</feature>
<accession>A0ABT0K3M3</accession>
<dbReference type="Gene3D" id="3.40.50.300">
    <property type="entry name" value="P-loop containing nucleotide triphosphate hydrolases"/>
    <property type="match status" value="2"/>
</dbReference>
<feature type="binding site" evidence="3">
    <location>
        <begin position="560"/>
        <end position="567"/>
    </location>
    <ligand>
        <name>ATP</name>
        <dbReference type="ChEBI" id="CHEBI:30616"/>
    </ligand>
</feature>
<dbReference type="PANTHER" id="PTHR22683">
    <property type="entry name" value="SPORULATION PROTEIN RELATED"/>
    <property type="match status" value="1"/>
</dbReference>
<dbReference type="SUPFAM" id="SSF52540">
    <property type="entry name" value="P-loop containing nucleoside triphosphate hydrolases"/>
    <property type="match status" value="1"/>
</dbReference>
<dbReference type="EMBL" id="JALKFT010000026">
    <property type="protein sequence ID" value="MCK9878097.1"/>
    <property type="molecule type" value="Genomic_DNA"/>
</dbReference>
<keyword evidence="1 3" id="KW-0547">Nucleotide-binding</keyword>
<dbReference type="Pfam" id="PF01580">
    <property type="entry name" value="FtsK_SpoIIIE"/>
    <property type="match status" value="1"/>
</dbReference>
<name>A0ABT0K3M3_9ACTN</name>
<evidence type="ECO:0000313" key="8">
    <source>
        <dbReference type="Proteomes" id="UP001201873"/>
    </source>
</evidence>
<dbReference type="SMART" id="SM00382">
    <property type="entry name" value="AAA"/>
    <property type="match status" value="1"/>
</dbReference>
<sequence>MDEPVPLIDRLNALRAQIEHALRQATRSAAEADAQLTTQRRKISEVRGDTRRDNARWRDAHLGPLLAQAREALGPRAHLWERAQPSPRELAAVDGCDLLELVDVLALAVLRLRSIWRRKRYWTGIAVSAARRADQLIAAADARADQQAEQADQQAIDEHHAAVSAVRQRWQAQFARLRPVLANTIADLDELDRAAEADWSDWSTPHKPLGAVRIGHHTRRGYGGEPISIPAQFPFPATTNLVIKAVRRDPEHADVVLGMVCRMLAAVPPGQLRLSVIDPLALGTSVRSLVGLNSDDVQLMDAPVHATTDIERRLSDLIRRIQRVDRDLLGPDRLSSLTEYNQQVAARPEPYHVVVLFDFPNGFRTAESLLRVDQVMSNGPSRGLYTVLVINADDTDHPHHLELTADGQVRPGPAWSTPPPSTPLPSGPASSESADIGGWGLELGRPREGRWEPSKALRTIVDRVADEARDAGLVVVSVERMFALAAPARMPTAGRTPASGRQPVGGVPGATRPILPGDPDSWWQGDASAGLVIPLGIYGLDDVQALRLGEDTRQHALIAGTTGSGKSTLLHTLIMSAATIYSPDELELYLVDLKGGVEFQEYATRCLPHARVVSVRSERDFGLETLRDLLAQSRYREQLFNRYGVQDLAGYRQARAAAGPGDPLRDEPALPRVLLVIDEYHVLFDSDDLIARTAADCLSSLVRQGRAFGIGVLMASQTPSSSVYLGPDIMGQIDVRIALRCPEHISRRILAENNPAASRLRSRGEAIYNPSAGELGSDTTFQVAFQDRQTRADRLDQMSRLAHARGFTRGPAVYDGDRPGDITHNAAFDGSAAVTVTPGPARPAAAVRVWLGEPTGLSGPVGLDFGARSRRSLLVIGEDEANVGVLTSVAASLALAGIGRTPAGTGAISVLDFTGTGPSAQYTHVHAELAVLLPGLTRLPTGEALAHVSALADEVRGRHGDDSHRVDLATNAHFLLINGLNRCPGGLRDSPRGYRPSGFGVPLDVLLTQGSDVGVFVIATLDPGAQRQVHGEFTNEFGPVLTRRQPDAFDHRVQALIGRRTASLRPGQALLVDDDTERRLRPYRIPAPGWLTDLAERLPRG</sequence>
<comment type="caution">
    <text evidence="7">The sequence shown here is derived from an EMBL/GenBank/DDBJ whole genome shotgun (WGS) entry which is preliminary data.</text>
</comment>
<dbReference type="InterPro" id="IPR003593">
    <property type="entry name" value="AAA+_ATPase"/>
</dbReference>
<dbReference type="InterPro" id="IPR027417">
    <property type="entry name" value="P-loop_NTPase"/>
</dbReference>
<dbReference type="PROSITE" id="PS50901">
    <property type="entry name" value="FTSK"/>
    <property type="match status" value="1"/>
</dbReference>
<dbReference type="PANTHER" id="PTHR22683:SF41">
    <property type="entry name" value="DNA TRANSLOCASE FTSK"/>
    <property type="match status" value="1"/>
</dbReference>
<feature type="region of interest" description="Disordered" evidence="5">
    <location>
        <begin position="404"/>
        <end position="435"/>
    </location>
</feature>
<dbReference type="RefSeq" id="WP_248826233.1">
    <property type="nucleotide sequence ID" value="NZ_JALKFT010000026.1"/>
</dbReference>
<evidence type="ECO:0000256" key="3">
    <source>
        <dbReference type="PROSITE-ProRule" id="PRU00289"/>
    </source>
</evidence>
<evidence type="ECO:0000259" key="6">
    <source>
        <dbReference type="PROSITE" id="PS50901"/>
    </source>
</evidence>
<evidence type="ECO:0000256" key="4">
    <source>
        <dbReference type="SAM" id="Coils"/>
    </source>
</evidence>
<organism evidence="7 8">
    <name type="scientific">Frankia umida</name>
    <dbReference type="NCBI Taxonomy" id="573489"/>
    <lineage>
        <taxon>Bacteria</taxon>
        <taxon>Bacillati</taxon>
        <taxon>Actinomycetota</taxon>
        <taxon>Actinomycetes</taxon>
        <taxon>Frankiales</taxon>
        <taxon>Frankiaceae</taxon>
        <taxon>Frankia</taxon>
    </lineage>
</organism>
<feature type="coiled-coil region" evidence="4">
    <location>
        <begin position="8"/>
        <end position="42"/>
    </location>
</feature>
<feature type="domain" description="FtsK" evidence="6">
    <location>
        <begin position="540"/>
        <end position="748"/>
    </location>
</feature>
<evidence type="ECO:0000256" key="1">
    <source>
        <dbReference type="ARBA" id="ARBA00022741"/>
    </source>
</evidence>
<reference evidence="7 8" key="1">
    <citation type="submission" date="2022-04" db="EMBL/GenBank/DDBJ databases">
        <title>Genome diversity in the genus Frankia.</title>
        <authorList>
            <person name="Carlos-Shanley C."/>
            <person name="Hahn D."/>
        </authorList>
    </citation>
    <scope>NUCLEOTIDE SEQUENCE [LARGE SCALE GENOMIC DNA]</scope>
    <source>
        <strain evidence="7 8">Ag45/Mut15</strain>
    </source>
</reference>
<evidence type="ECO:0000313" key="7">
    <source>
        <dbReference type="EMBL" id="MCK9878097.1"/>
    </source>
</evidence>
<keyword evidence="2 3" id="KW-0067">ATP-binding</keyword>
<protein>
    <submittedName>
        <fullName evidence="7">DNA translocase FtsK</fullName>
    </submittedName>
</protein>
<dbReference type="CDD" id="cd01127">
    <property type="entry name" value="TrwB_TraG_TraD_VirD4"/>
    <property type="match status" value="1"/>
</dbReference>
<evidence type="ECO:0000256" key="5">
    <source>
        <dbReference type="SAM" id="MobiDB-lite"/>
    </source>
</evidence>